<gene>
    <name evidence="2" type="ordered locus">Sph21_2033</name>
</gene>
<dbReference type="AlphaFoldDB" id="F4CB26"/>
<dbReference type="Pfam" id="PF00534">
    <property type="entry name" value="Glycos_transf_1"/>
    <property type="match status" value="1"/>
</dbReference>
<reference evidence="2" key="1">
    <citation type="submission" date="2011-03" db="EMBL/GenBank/DDBJ databases">
        <title>Complete sequence of Sphingobacterium sp. 21.</title>
        <authorList>
            <consortium name="US DOE Joint Genome Institute"/>
            <person name="Lucas S."/>
            <person name="Copeland A."/>
            <person name="Lapidus A."/>
            <person name="Cheng J.-F."/>
            <person name="Goodwin L."/>
            <person name="Pitluck S."/>
            <person name="Davenport K."/>
            <person name="Detter J.C."/>
            <person name="Han C."/>
            <person name="Tapia R."/>
            <person name="Land M."/>
            <person name="Hauser L."/>
            <person name="Kyrpides N."/>
            <person name="Ivanova N."/>
            <person name="Ovchinnikova G."/>
            <person name="Pagani I."/>
            <person name="Siebers A.K."/>
            <person name="Allgaier M."/>
            <person name="Thelen M.P."/>
            <person name="Hugenholtz P."/>
            <person name="Woyke T."/>
        </authorList>
    </citation>
    <scope>NUCLEOTIDE SEQUENCE</scope>
    <source>
        <strain evidence="2">21</strain>
    </source>
</reference>
<dbReference type="OrthoDB" id="9768685at2"/>
<dbReference type="EMBL" id="CP002584">
    <property type="protein sequence ID" value="ADZ78593.1"/>
    <property type="molecule type" value="Genomic_DNA"/>
</dbReference>
<sequence length="381" mass="44357">MKQALIHDWLDKYGGAERVITAISEVMRFDYYYAYVNKMADDDLKRVFANRHVDVEQSALMARFQPYFRYLMPLFPFVVNQFNEQTKRNKVDLVISSSWALSKSYRVGNEVHICYLQARNFKYVWEEADKYFRGPLKLLSFIRPLLQKFDKRGGSNPNYLISNSYFVRNWVKEKYGRDSVVIYPPVEVEDFYISEIKEEYFITVGRLEPYKRFDIIVDAFAKNGKKLIVVGDGSEKKELMKRATNNIQFVGYKTKEEIKGLLSKSQGFVFAGVEDFGIAIVEALASGVPVIAFKGGASEELISDSNGLLYDEQSSESLNSCIKEFYSRRYSALEIRKSAMRFSKQRFKHEFKLFVEKVCKENHINNYQLKNDIESPSIHIS</sequence>
<dbReference type="InterPro" id="IPR001296">
    <property type="entry name" value="Glyco_trans_1"/>
</dbReference>
<dbReference type="Gene3D" id="3.40.50.2000">
    <property type="entry name" value="Glycogen Phosphorylase B"/>
    <property type="match status" value="2"/>
</dbReference>
<keyword evidence="2" id="KW-0808">Transferase</keyword>
<dbReference type="eggNOG" id="COG0438">
    <property type="taxonomic scope" value="Bacteria"/>
</dbReference>
<dbReference type="PATRIC" id="fig|743722.3.peg.2170"/>
<accession>F4CB26</accession>
<name>F4CB26_SPHS2</name>
<protein>
    <submittedName>
        <fullName evidence="2">Glycosyl transferase group 1</fullName>
    </submittedName>
</protein>
<organism evidence="2">
    <name type="scientific">Sphingobacterium sp. (strain 21)</name>
    <dbReference type="NCBI Taxonomy" id="743722"/>
    <lineage>
        <taxon>Bacteria</taxon>
        <taxon>Pseudomonadati</taxon>
        <taxon>Bacteroidota</taxon>
        <taxon>Sphingobacteriia</taxon>
        <taxon>Sphingobacteriales</taxon>
        <taxon>Sphingobacteriaceae</taxon>
        <taxon>Sphingobacterium</taxon>
    </lineage>
</organism>
<dbReference type="KEGG" id="shg:Sph21_2033"/>
<proteinExistence type="predicted"/>
<dbReference type="PANTHER" id="PTHR45947">
    <property type="entry name" value="SULFOQUINOVOSYL TRANSFERASE SQD2"/>
    <property type="match status" value="1"/>
</dbReference>
<dbReference type="InterPro" id="IPR050194">
    <property type="entry name" value="Glycosyltransferase_grp1"/>
</dbReference>
<dbReference type="STRING" id="743722.Sph21_2033"/>
<dbReference type="HOGENOM" id="CLU_041001_0_0_10"/>
<evidence type="ECO:0000313" key="2">
    <source>
        <dbReference type="EMBL" id="ADZ78593.1"/>
    </source>
</evidence>
<dbReference type="GO" id="GO:0016757">
    <property type="term" value="F:glycosyltransferase activity"/>
    <property type="evidence" value="ECO:0007669"/>
    <property type="project" value="InterPro"/>
</dbReference>
<dbReference type="PANTHER" id="PTHR45947:SF3">
    <property type="entry name" value="SULFOQUINOVOSYL TRANSFERASE SQD2"/>
    <property type="match status" value="1"/>
</dbReference>
<evidence type="ECO:0000259" key="1">
    <source>
        <dbReference type="Pfam" id="PF00534"/>
    </source>
</evidence>
<dbReference type="SUPFAM" id="SSF53756">
    <property type="entry name" value="UDP-Glycosyltransferase/glycogen phosphorylase"/>
    <property type="match status" value="1"/>
</dbReference>
<feature type="domain" description="Glycosyl transferase family 1" evidence="1">
    <location>
        <begin position="197"/>
        <end position="337"/>
    </location>
</feature>